<keyword evidence="2" id="KW-1133">Transmembrane helix</keyword>
<gene>
    <name evidence="3" type="ORF">DNK44_22075</name>
</gene>
<accession>A0A4Q9QU50</accession>
<reference evidence="3 4" key="1">
    <citation type="submission" date="2018-06" db="EMBL/GenBank/DDBJ databases">
        <title>Three novel Pseudomonas species isolated from symptomatic oak.</title>
        <authorList>
            <person name="Bueno-Gonzalez V."/>
            <person name="Brady C."/>
        </authorList>
    </citation>
    <scope>NUCLEOTIDE SEQUENCE [LARGE SCALE GENOMIC DNA]</scope>
    <source>
        <strain evidence="3 4">P6B</strain>
    </source>
</reference>
<evidence type="ECO:0000256" key="2">
    <source>
        <dbReference type="SAM" id="Phobius"/>
    </source>
</evidence>
<protein>
    <recommendedName>
        <fullName evidence="5">Lipoprotein</fullName>
    </recommendedName>
</protein>
<dbReference type="EMBL" id="QJUL01000046">
    <property type="protein sequence ID" value="TBU86791.1"/>
    <property type="molecule type" value="Genomic_DNA"/>
</dbReference>
<evidence type="ECO:0000313" key="4">
    <source>
        <dbReference type="Proteomes" id="UP000293172"/>
    </source>
</evidence>
<evidence type="ECO:0000313" key="3">
    <source>
        <dbReference type="EMBL" id="TBU86791.1"/>
    </source>
</evidence>
<keyword evidence="2" id="KW-0812">Transmembrane</keyword>
<dbReference type="Proteomes" id="UP000293172">
    <property type="component" value="Unassembled WGS sequence"/>
</dbReference>
<feature type="transmembrane region" description="Helical" evidence="2">
    <location>
        <begin position="20"/>
        <end position="38"/>
    </location>
</feature>
<organism evidence="3 4">
    <name type="scientific">Phytopseudomonas dryadis</name>
    <dbReference type="NCBI Taxonomy" id="2487520"/>
    <lineage>
        <taxon>Bacteria</taxon>
        <taxon>Pseudomonadati</taxon>
        <taxon>Pseudomonadota</taxon>
        <taxon>Gammaproteobacteria</taxon>
        <taxon>Pseudomonadales</taxon>
        <taxon>Pseudomonadaceae</taxon>
        <taxon>Phytopseudomonas</taxon>
    </lineage>
</organism>
<name>A0A4Q9QU50_9GAMM</name>
<evidence type="ECO:0008006" key="5">
    <source>
        <dbReference type="Google" id="ProtNLM"/>
    </source>
</evidence>
<keyword evidence="2" id="KW-0472">Membrane</keyword>
<evidence type="ECO:0000256" key="1">
    <source>
        <dbReference type="SAM" id="MobiDB-lite"/>
    </source>
</evidence>
<proteinExistence type="predicted"/>
<feature type="compositionally biased region" description="Low complexity" evidence="1">
    <location>
        <begin position="83"/>
        <end position="92"/>
    </location>
</feature>
<dbReference type="RefSeq" id="WP_131199057.1">
    <property type="nucleotide sequence ID" value="NZ_QJUL01000046.1"/>
</dbReference>
<comment type="caution">
    <text evidence="3">The sequence shown here is derived from an EMBL/GenBank/DDBJ whole genome shotgun (WGS) entry which is preliminary data.</text>
</comment>
<feature type="region of interest" description="Disordered" evidence="1">
    <location>
        <begin position="83"/>
        <end position="104"/>
    </location>
</feature>
<dbReference type="OrthoDB" id="7026046at2"/>
<dbReference type="AlphaFoldDB" id="A0A4Q9QU50"/>
<sequence length="104" mass="11292">MNGEPIAKRARHWWRRVEVWLLAGLFVISGVTIGYQLAMYNAHRLMQAELAGIRAAYDEALGRKDRKLEKLVETTSEAAKTAATAAETASQAVDKSAASSSGSN</sequence>